<dbReference type="Gene3D" id="2.60.120.560">
    <property type="entry name" value="Exo-inulinase, domain 1"/>
    <property type="match status" value="2"/>
</dbReference>
<feature type="domain" description="3-keto-alpha-glucoside-1,2-lyase/3-keto-2-hydroxy-glucal hydratase" evidence="1">
    <location>
        <begin position="285"/>
        <end position="455"/>
    </location>
</feature>
<dbReference type="InterPro" id="IPR010496">
    <property type="entry name" value="AL/BT2_dom"/>
</dbReference>
<evidence type="ECO:0000313" key="3">
    <source>
        <dbReference type="Proteomes" id="UP000029644"/>
    </source>
</evidence>
<gene>
    <name evidence="2" type="ORF">JCM19300_4240</name>
</gene>
<proteinExistence type="predicted"/>
<accession>A0A090VD22</accession>
<dbReference type="Proteomes" id="UP000029644">
    <property type="component" value="Unassembled WGS sequence"/>
</dbReference>
<reference evidence="2 3" key="1">
    <citation type="journal article" date="2014" name="Genome Announc.">
        <title>Draft Genome Sequences of Marine Flavobacterium Algibacter lectus Strains SS8 and NR4.</title>
        <authorList>
            <person name="Takatani N."/>
            <person name="Nakanishi M."/>
            <person name="Meirelles P."/>
            <person name="Mino S."/>
            <person name="Suda W."/>
            <person name="Oshima K."/>
            <person name="Hattori M."/>
            <person name="Ohkuma M."/>
            <person name="Hosokawa M."/>
            <person name="Miyashita K."/>
            <person name="Thompson F.L."/>
            <person name="Niwa A."/>
            <person name="Sawabe T."/>
            <person name="Sawabe T."/>
        </authorList>
    </citation>
    <scope>NUCLEOTIDE SEQUENCE [LARGE SCALE GENOMIC DNA]</scope>
    <source>
        <strain evidence="2 3">JCM 19300</strain>
    </source>
</reference>
<sequence length="459" mass="52354">MNNLKLSVLVLTILTGINLSFSQIKLKGLEDFRTPQGDWFEVKSVEVDSVNYQFLNFKKGAGVFVNGEIGKTEHIETQESYGDVELHIEFLLPKGSNSGIYFQSRYEIQIFDSYGKDDVAYSDCGGIYQRWDESKPKGEKGYEGISPRVNATLPLGEWQTYDIIFRAPKFDQNGNKIKNAMFEKVVLNGQIIHENKEVTGATREGLDAAEVAFAPLRLQGDHGSIAFRNILIRKLDNTRETKLNTWVDLFENSEKTGPNYDFIVNGDATEQEANTMFEYNGKELKAMYKWKKTAAPYGVAITKKAYSSYDLKFEFKWGERKFEPRLDKIRDAGLLYHCPVGSYAWPSSLEYQIQEGDCGDLWNILGAHCDVLKEGKVLKIEKRSYSRSKKWTNEEKPGWNQVLLQVRGDSAKYYLNGVLINEITNATYGGLSLKSGFIALQAEYSELIYREIKIKEVQF</sequence>
<name>A0A090VD22_9FLAO</name>
<protein>
    <submittedName>
        <fullName evidence="2">Probable cytochrome oxidase</fullName>
    </submittedName>
</protein>
<dbReference type="RefSeq" id="WP_052415222.1">
    <property type="nucleotide sequence ID" value="NZ_BBNQ01000002.1"/>
</dbReference>
<organism evidence="2 3">
    <name type="scientific">Algibacter lectus</name>
    <dbReference type="NCBI Taxonomy" id="221126"/>
    <lineage>
        <taxon>Bacteria</taxon>
        <taxon>Pseudomonadati</taxon>
        <taxon>Bacteroidota</taxon>
        <taxon>Flavobacteriia</taxon>
        <taxon>Flavobacteriales</taxon>
        <taxon>Flavobacteriaceae</taxon>
        <taxon>Algibacter</taxon>
    </lineage>
</organism>
<dbReference type="GO" id="GO:0016787">
    <property type="term" value="F:hydrolase activity"/>
    <property type="evidence" value="ECO:0007669"/>
    <property type="project" value="InterPro"/>
</dbReference>
<evidence type="ECO:0000313" key="2">
    <source>
        <dbReference type="EMBL" id="GAL61294.1"/>
    </source>
</evidence>
<feature type="domain" description="3-keto-alpha-glucoside-1,2-lyase/3-keto-2-hydroxy-glucal hydratase" evidence="1">
    <location>
        <begin position="44"/>
        <end position="233"/>
    </location>
</feature>
<evidence type="ECO:0000259" key="1">
    <source>
        <dbReference type="Pfam" id="PF06439"/>
    </source>
</evidence>
<dbReference type="AlphaFoldDB" id="A0A090VD22"/>
<dbReference type="EMBL" id="BBNQ01000002">
    <property type="protein sequence ID" value="GAL61294.1"/>
    <property type="molecule type" value="Genomic_DNA"/>
</dbReference>
<dbReference type="OrthoDB" id="259356at2"/>
<dbReference type="Pfam" id="PF06439">
    <property type="entry name" value="3keto-disac_hyd"/>
    <property type="match status" value="2"/>
</dbReference>
<comment type="caution">
    <text evidence="2">The sequence shown here is derived from an EMBL/GenBank/DDBJ whole genome shotgun (WGS) entry which is preliminary data.</text>
</comment>